<dbReference type="SUPFAM" id="SSF50475">
    <property type="entry name" value="FMN-binding split barrel"/>
    <property type="match status" value="1"/>
</dbReference>
<dbReference type="PROSITE" id="PS01064">
    <property type="entry name" value="PYRIDOX_OXIDASE"/>
    <property type="match status" value="1"/>
</dbReference>
<evidence type="ECO:0000259" key="8">
    <source>
        <dbReference type="Pfam" id="PF10590"/>
    </source>
</evidence>
<dbReference type="AlphaFoldDB" id="A0A502C725"/>
<dbReference type="InterPro" id="IPR012349">
    <property type="entry name" value="Split_barrel_FMN-bd"/>
</dbReference>
<comment type="pathway">
    <text evidence="5">Cofactor metabolism; pyridoxal 5'-phosphate salvage; pyridoxal 5'-phosphate from pyridoxine 5'-phosphate: step 1/1.</text>
</comment>
<keyword evidence="5" id="KW-0664">Pyridoxine biosynthesis</keyword>
<dbReference type="OrthoDB" id="9780392at2"/>
<dbReference type="Gene3D" id="2.30.110.10">
    <property type="entry name" value="Electron Transport, Fmn-binding Protein, Chain A"/>
    <property type="match status" value="1"/>
</dbReference>
<feature type="domain" description="Pyridoxine 5'-phosphate oxidase dimerisation C-terminal" evidence="8">
    <location>
        <begin position="184"/>
        <end position="224"/>
    </location>
</feature>
<dbReference type="NCBIfam" id="NF004231">
    <property type="entry name" value="PRK05679.1"/>
    <property type="match status" value="1"/>
</dbReference>
<comment type="caution">
    <text evidence="9">The sequence shown here is derived from an EMBL/GenBank/DDBJ whole genome shotgun (WGS) entry which is preliminary data.</text>
</comment>
<comment type="catalytic activity">
    <reaction evidence="5">
        <text>pyridoxamine 5'-phosphate + O2 + H2O = pyridoxal 5'-phosphate + H2O2 + NH4(+)</text>
        <dbReference type="Rhea" id="RHEA:15817"/>
        <dbReference type="ChEBI" id="CHEBI:15377"/>
        <dbReference type="ChEBI" id="CHEBI:15379"/>
        <dbReference type="ChEBI" id="CHEBI:16240"/>
        <dbReference type="ChEBI" id="CHEBI:28938"/>
        <dbReference type="ChEBI" id="CHEBI:58451"/>
        <dbReference type="ChEBI" id="CHEBI:597326"/>
        <dbReference type="EC" id="1.4.3.5"/>
    </reaction>
</comment>
<dbReference type="Pfam" id="PF10590">
    <property type="entry name" value="PNP_phzG_C"/>
    <property type="match status" value="1"/>
</dbReference>
<dbReference type="UniPathway" id="UPA01068">
    <property type="reaction ID" value="UER00304"/>
</dbReference>
<protein>
    <recommendedName>
        <fullName evidence="5">Pyridoxine/pyridoxamine 5'-phosphate oxidase</fullName>
        <ecNumber evidence="5">1.4.3.5</ecNumber>
    </recommendedName>
    <alternativeName>
        <fullName evidence="5">PNP/PMP oxidase</fullName>
        <shortName evidence="5">PNPOx</shortName>
    </alternativeName>
    <alternativeName>
        <fullName evidence="5">Pyridoxal 5'-phosphate synthase</fullName>
    </alternativeName>
</protein>
<keyword evidence="4 5" id="KW-0560">Oxidoreductase</keyword>
<comment type="function">
    <text evidence="5">Catalyzes the oxidation of either pyridoxine 5'-phosphate (PNP) or pyridoxamine 5'-phosphate (PMP) into pyridoxal 5'-phosphate (PLP).</text>
</comment>
<dbReference type="GO" id="GO:0010181">
    <property type="term" value="F:FMN binding"/>
    <property type="evidence" value="ECO:0007669"/>
    <property type="project" value="UniProtKB-UniRule"/>
</dbReference>
<evidence type="ECO:0000256" key="1">
    <source>
        <dbReference type="ARBA" id="ARBA00007301"/>
    </source>
</evidence>
<comment type="caution">
    <text evidence="5">Lacks conserved residue(s) required for the propagation of feature annotation.</text>
</comment>
<comment type="similarity">
    <text evidence="1 5">Belongs to the pyridoxamine 5'-phosphate oxidase family.</text>
</comment>
<dbReference type="GO" id="GO:0004733">
    <property type="term" value="F:pyridoxamine phosphate oxidase activity"/>
    <property type="evidence" value="ECO:0007669"/>
    <property type="project" value="UniProtKB-UniRule"/>
</dbReference>
<comment type="cofactor">
    <cofactor evidence="5 6">
        <name>FMN</name>
        <dbReference type="ChEBI" id="CHEBI:58210"/>
    </cofactor>
    <text evidence="5 6">Binds 1 FMN per subunit.</text>
</comment>
<name>A0A502C725_9GAMM</name>
<feature type="binding site" evidence="5 6">
    <location>
        <position position="117"/>
    </location>
    <ligand>
        <name>FMN</name>
        <dbReference type="ChEBI" id="CHEBI:58210"/>
    </ligand>
</feature>
<feature type="binding site" evidence="5">
    <location>
        <position position="143"/>
    </location>
    <ligand>
        <name>substrate</name>
    </ligand>
</feature>
<comment type="catalytic activity">
    <reaction evidence="5">
        <text>pyridoxine 5'-phosphate + O2 = pyridoxal 5'-phosphate + H2O2</text>
        <dbReference type="Rhea" id="RHEA:15149"/>
        <dbReference type="ChEBI" id="CHEBI:15379"/>
        <dbReference type="ChEBI" id="CHEBI:16240"/>
        <dbReference type="ChEBI" id="CHEBI:58589"/>
        <dbReference type="ChEBI" id="CHEBI:597326"/>
        <dbReference type="EC" id="1.4.3.5"/>
    </reaction>
</comment>
<dbReference type="InterPro" id="IPR011576">
    <property type="entry name" value="Pyridox_Oxase_N"/>
</dbReference>
<evidence type="ECO:0000256" key="2">
    <source>
        <dbReference type="ARBA" id="ARBA00022630"/>
    </source>
</evidence>
<dbReference type="PANTHER" id="PTHR10851:SF0">
    <property type="entry name" value="PYRIDOXINE-5'-PHOSPHATE OXIDASE"/>
    <property type="match status" value="1"/>
</dbReference>
<reference evidence="9 10" key="1">
    <citation type="journal article" date="2019" name="Environ. Microbiol.">
        <title>Species interactions and distinct microbial communities in high Arctic permafrost affected cryosols are associated with the CH4 and CO2 gas fluxes.</title>
        <authorList>
            <person name="Altshuler I."/>
            <person name="Hamel J."/>
            <person name="Turney S."/>
            <person name="Magnuson E."/>
            <person name="Levesque R."/>
            <person name="Greer C."/>
            <person name="Whyte L.G."/>
        </authorList>
    </citation>
    <scope>NUCLEOTIDE SEQUENCE [LARGE SCALE GENOMIC DNA]</scope>
    <source>
        <strain evidence="9 10">S13Y</strain>
    </source>
</reference>
<dbReference type="GO" id="GO:0008615">
    <property type="term" value="P:pyridoxine biosynthetic process"/>
    <property type="evidence" value="ECO:0007669"/>
    <property type="project" value="UniProtKB-UniRule"/>
</dbReference>
<dbReference type="PANTHER" id="PTHR10851">
    <property type="entry name" value="PYRIDOXINE-5-PHOSPHATE OXIDASE"/>
    <property type="match status" value="1"/>
</dbReference>
<evidence type="ECO:0000256" key="5">
    <source>
        <dbReference type="HAMAP-Rule" id="MF_01629"/>
    </source>
</evidence>
<feature type="domain" description="Pyridoxamine 5'-phosphate oxidase N-terminal" evidence="7">
    <location>
        <begin position="52"/>
        <end position="170"/>
    </location>
</feature>
<dbReference type="EMBL" id="RCZO01000005">
    <property type="protein sequence ID" value="TPG08592.1"/>
    <property type="molecule type" value="Genomic_DNA"/>
</dbReference>
<dbReference type="InterPro" id="IPR019740">
    <property type="entry name" value="Pyridox_Oxase_CS"/>
</dbReference>
<evidence type="ECO:0000256" key="4">
    <source>
        <dbReference type="ARBA" id="ARBA00023002"/>
    </source>
</evidence>
<comment type="subunit">
    <text evidence="5">Homodimer.</text>
</comment>
<dbReference type="EC" id="1.4.3.5" evidence="5"/>
<accession>A0A502C725</accession>
<feature type="binding site" evidence="5 6">
    <location>
        <position position="207"/>
    </location>
    <ligand>
        <name>FMN</name>
        <dbReference type="ChEBI" id="CHEBI:58210"/>
    </ligand>
</feature>
<feature type="binding site" evidence="5 6">
    <location>
        <begin position="152"/>
        <end position="153"/>
    </location>
    <ligand>
        <name>FMN</name>
        <dbReference type="ChEBI" id="CHEBI:58210"/>
    </ligand>
</feature>
<feature type="binding site" evidence="5">
    <location>
        <begin position="203"/>
        <end position="205"/>
    </location>
    <ligand>
        <name>substrate</name>
    </ligand>
</feature>
<dbReference type="InterPro" id="IPR000659">
    <property type="entry name" value="Pyridox_Oxase"/>
</dbReference>
<feature type="binding site" evidence="5">
    <location>
        <position position="135"/>
    </location>
    <ligand>
        <name>substrate</name>
    </ligand>
</feature>
<evidence type="ECO:0000259" key="7">
    <source>
        <dbReference type="Pfam" id="PF01243"/>
    </source>
</evidence>
<dbReference type="Proteomes" id="UP000319486">
    <property type="component" value="Unassembled WGS sequence"/>
</dbReference>
<evidence type="ECO:0000313" key="10">
    <source>
        <dbReference type="Proteomes" id="UP000319486"/>
    </source>
</evidence>
<feature type="binding site" evidence="5">
    <location>
        <position position="139"/>
    </location>
    <ligand>
        <name>substrate</name>
    </ligand>
</feature>
<dbReference type="InterPro" id="IPR019576">
    <property type="entry name" value="Pyridoxamine_oxidase_dimer_C"/>
</dbReference>
<evidence type="ECO:0000313" key="9">
    <source>
        <dbReference type="EMBL" id="TPG08592.1"/>
    </source>
</evidence>
<organism evidence="9 10">
    <name type="scientific">Rhodanobacter glycinis</name>
    <dbReference type="NCBI Taxonomy" id="582702"/>
    <lineage>
        <taxon>Bacteria</taxon>
        <taxon>Pseudomonadati</taxon>
        <taxon>Pseudomonadota</taxon>
        <taxon>Gammaproteobacteria</taxon>
        <taxon>Lysobacterales</taxon>
        <taxon>Rhodanobacteraceae</taxon>
        <taxon>Rhodanobacter</taxon>
    </lineage>
</organism>
<keyword evidence="10" id="KW-1185">Reference proteome</keyword>
<feature type="binding site" evidence="5">
    <location>
        <position position="76"/>
    </location>
    <ligand>
        <name>substrate</name>
    </ligand>
</feature>
<evidence type="ECO:0000256" key="3">
    <source>
        <dbReference type="ARBA" id="ARBA00022643"/>
    </source>
</evidence>
<keyword evidence="3 5" id="KW-0288">FMN</keyword>
<dbReference type="HAMAP" id="MF_01629">
    <property type="entry name" value="PdxH"/>
    <property type="match status" value="1"/>
</dbReference>
<keyword evidence="2 5" id="KW-0285">Flavoprotein</keyword>
<comment type="pathway">
    <text evidence="5">Cofactor metabolism; pyridoxal 5'-phosphate salvage; pyridoxal 5'-phosphate from pyridoxamine 5'-phosphate: step 1/1.</text>
</comment>
<dbReference type="STRING" id="582702.SAMN05192579_105212"/>
<dbReference type="NCBIfam" id="TIGR00558">
    <property type="entry name" value="pdxH"/>
    <property type="match status" value="1"/>
</dbReference>
<sequence length="224" mass="25924">MGHCTIICQVHLRHDGACRPRCKRKVSNIMLNSEILDTFLRLLDEAKASGDREPTAMNLATVDSSGRVASRIVLLKGVDERGFRFHTNYQSDKGSQLEAHPQVALCFHWKQLRDGVQVRVEGASRKLQDEESDAYFASRPRQSQIGAWASLQSQTLPDRDAFEQRVARYEHEFDGRDVTRPPHWGGYVVEPDMLEFWYGAEFRLHERVRWSRHGQTWTSRLLYP</sequence>
<proteinExistence type="inferred from homology"/>
<feature type="binding site" evidence="5 6">
    <location>
        <position position="93"/>
    </location>
    <ligand>
        <name>FMN</name>
        <dbReference type="ChEBI" id="CHEBI:58210"/>
    </ligand>
</feature>
<dbReference type="PIRSF" id="PIRSF000190">
    <property type="entry name" value="Pyd_amn-ph_oxd"/>
    <property type="match status" value="1"/>
</dbReference>
<dbReference type="Pfam" id="PF01243">
    <property type="entry name" value="PNPOx_N"/>
    <property type="match status" value="1"/>
</dbReference>
<gene>
    <name evidence="5 9" type="primary">pdxH</name>
    <name evidence="9" type="ORF">EAH88_10100</name>
</gene>
<feature type="binding site" evidence="5 6">
    <location>
        <position position="197"/>
    </location>
    <ligand>
        <name>FMN</name>
        <dbReference type="ChEBI" id="CHEBI:58210"/>
    </ligand>
</feature>
<evidence type="ECO:0000256" key="6">
    <source>
        <dbReference type="PIRSR" id="PIRSR000190-2"/>
    </source>
</evidence>
<feature type="binding site" evidence="5 6">
    <location>
        <begin position="71"/>
        <end position="76"/>
    </location>
    <ligand>
        <name>FMN</name>
        <dbReference type="ChEBI" id="CHEBI:58210"/>
    </ligand>
</feature>